<dbReference type="PANTHER" id="PTHR40065:SF3">
    <property type="entry name" value="RNA-BINDING PROTEIN YHBY"/>
    <property type="match status" value="1"/>
</dbReference>
<dbReference type="RefSeq" id="WP_390199430.1">
    <property type="nucleotide sequence ID" value="NZ_JBHSDV010000003.1"/>
</dbReference>
<keyword evidence="1 2" id="KW-0694">RNA-binding</keyword>
<dbReference type="NCBIfam" id="TIGR00253">
    <property type="entry name" value="RNA_bind_YhbY"/>
    <property type="match status" value="1"/>
</dbReference>
<dbReference type="InterPro" id="IPR035920">
    <property type="entry name" value="YhbY-like_sf"/>
</dbReference>
<evidence type="ECO:0000256" key="1">
    <source>
        <dbReference type="ARBA" id="ARBA00022884"/>
    </source>
</evidence>
<evidence type="ECO:0000259" key="3">
    <source>
        <dbReference type="PROSITE" id="PS51295"/>
    </source>
</evidence>
<dbReference type="EMBL" id="JBHSDV010000003">
    <property type="protein sequence ID" value="MFC4388430.1"/>
    <property type="molecule type" value="Genomic_DNA"/>
</dbReference>
<dbReference type="Pfam" id="PF01985">
    <property type="entry name" value="CRS1_YhbY"/>
    <property type="match status" value="1"/>
</dbReference>
<sequence>MNLNRNLEVNKLYLTGKQKRFLRSKAHHLNPIFQVGKDGVNENMITQIGEALEKRELIKVSILQNCLEEKTDVANSLSEGTDATVVQIIGNTIVLYKESKENKEIILP</sequence>
<evidence type="ECO:0000313" key="5">
    <source>
        <dbReference type="Proteomes" id="UP001595880"/>
    </source>
</evidence>
<dbReference type="PROSITE" id="PS51295">
    <property type="entry name" value="CRM"/>
    <property type="match status" value="1"/>
</dbReference>
<organism evidence="4 5">
    <name type="scientific">Gracilibacillus marinus</name>
    <dbReference type="NCBI Taxonomy" id="630535"/>
    <lineage>
        <taxon>Bacteria</taxon>
        <taxon>Bacillati</taxon>
        <taxon>Bacillota</taxon>
        <taxon>Bacilli</taxon>
        <taxon>Bacillales</taxon>
        <taxon>Bacillaceae</taxon>
        <taxon>Gracilibacillus</taxon>
    </lineage>
</organism>
<dbReference type="Proteomes" id="UP001595880">
    <property type="component" value="Unassembled WGS sequence"/>
</dbReference>
<evidence type="ECO:0000313" key="4">
    <source>
        <dbReference type="EMBL" id="MFC4388430.1"/>
    </source>
</evidence>
<accession>A0ABV8VXU4</accession>
<dbReference type="SMART" id="SM01103">
    <property type="entry name" value="CRS1_YhbY"/>
    <property type="match status" value="1"/>
</dbReference>
<evidence type="ECO:0000256" key="2">
    <source>
        <dbReference type="PROSITE-ProRule" id="PRU00626"/>
    </source>
</evidence>
<dbReference type="InterPro" id="IPR001890">
    <property type="entry name" value="RNA-binding_CRM"/>
</dbReference>
<protein>
    <submittedName>
        <fullName evidence="4">Ribosome assembly RNA-binding protein YhbY</fullName>
    </submittedName>
</protein>
<comment type="caution">
    <text evidence="4">The sequence shown here is derived from an EMBL/GenBank/DDBJ whole genome shotgun (WGS) entry which is preliminary data.</text>
</comment>
<name>A0ABV8VXU4_9BACI</name>
<dbReference type="Gene3D" id="3.30.110.60">
    <property type="entry name" value="YhbY-like"/>
    <property type="match status" value="1"/>
</dbReference>
<dbReference type="InterPro" id="IPR051925">
    <property type="entry name" value="RNA-binding_domain"/>
</dbReference>
<gene>
    <name evidence="4" type="primary">yhbY</name>
    <name evidence="4" type="ORF">ACFOZ1_11530</name>
</gene>
<proteinExistence type="predicted"/>
<dbReference type="SUPFAM" id="SSF75471">
    <property type="entry name" value="YhbY-like"/>
    <property type="match status" value="1"/>
</dbReference>
<dbReference type="InterPro" id="IPR017924">
    <property type="entry name" value="RNA-binding_YhbY"/>
</dbReference>
<keyword evidence="5" id="KW-1185">Reference proteome</keyword>
<dbReference type="PANTHER" id="PTHR40065">
    <property type="entry name" value="RNA-BINDING PROTEIN YHBY"/>
    <property type="match status" value="1"/>
</dbReference>
<feature type="domain" description="CRM" evidence="3">
    <location>
        <begin position="12"/>
        <end position="108"/>
    </location>
</feature>
<reference evidence="5" key="1">
    <citation type="journal article" date="2019" name="Int. J. Syst. Evol. Microbiol.">
        <title>The Global Catalogue of Microorganisms (GCM) 10K type strain sequencing project: providing services to taxonomists for standard genome sequencing and annotation.</title>
        <authorList>
            <consortium name="The Broad Institute Genomics Platform"/>
            <consortium name="The Broad Institute Genome Sequencing Center for Infectious Disease"/>
            <person name="Wu L."/>
            <person name="Ma J."/>
        </authorList>
    </citation>
    <scope>NUCLEOTIDE SEQUENCE [LARGE SCALE GENOMIC DNA]</scope>
    <source>
        <strain evidence="5">KACC 14058</strain>
    </source>
</reference>